<dbReference type="eggNOG" id="arCOG01580">
    <property type="taxonomic scope" value="Archaea"/>
</dbReference>
<dbReference type="GO" id="GO:0043565">
    <property type="term" value="F:sequence-specific DNA binding"/>
    <property type="evidence" value="ECO:0007669"/>
    <property type="project" value="TreeGrafter"/>
</dbReference>
<organism evidence="1 2">
    <name type="scientific">Archaeoglobus sulfaticallidus PM70-1</name>
    <dbReference type="NCBI Taxonomy" id="387631"/>
    <lineage>
        <taxon>Archaea</taxon>
        <taxon>Methanobacteriati</taxon>
        <taxon>Methanobacteriota</taxon>
        <taxon>Archaeoglobi</taxon>
        <taxon>Archaeoglobales</taxon>
        <taxon>Archaeoglobaceae</taxon>
        <taxon>Archaeoglobus</taxon>
    </lineage>
</organism>
<dbReference type="Proteomes" id="UP000013307">
    <property type="component" value="Chromosome"/>
</dbReference>
<accession>N0BJ34</accession>
<proteinExistence type="predicted"/>
<reference evidence="1 2" key="1">
    <citation type="journal article" date="2013" name="Genome Announc.">
        <title>Complete Genome Sequence of the Thermophilic and Facultatively Chemolithoautotrophic Sulfate Reducer Archaeoglobus sulfaticallidus Strain PM70-1T.</title>
        <authorList>
            <person name="Stokke R."/>
            <person name="Hocking W.P."/>
            <person name="Steinsbu B.O."/>
            <person name="Steen I.H."/>
        </authorList>
    </citation>
    <scope>NUCLEOTIDE SEQUENCE [LARGE SCALE GENOMIC DNA]</scope>
    <source>
        <strain evidence="1">PM70-1</strain>
    </source>
</reference>
<dbReference type="PANTHER" id="PTHR30154:SF34">
    <property type="entry name" value="TRANSCRIPTIONAL REGULATOR AZLB"/>
    <property type="match status" value="1"/>
</dbReference>
<dbReference type="GO" id="GO:0005829">
    <property type="term" value="C:cytosol"/>
    <property type="evidence" value="ECO:0007669"/>
    <property type="project" value="TreeGrafter"/>
</dbReference>
<gene>
    <name evidence="1" type="ORF">Asulf_00139</name>
</gene>
<dbReference type="AlphaFoldDB" id="N0BJ34"/>
<protein>
    <submittedName>
        <fullName evidence="1">Transcriptional regulator</fullName>
    </submittedName>
</protein>
<dbReference type="InterPro" id="IPR011991">
    <property type="entry name" value="ArsR-like_HTH"/>
</dbReference>
<dbReference type="GO" id="GO:0043200">
    <property type="term" value="P:response to amino acid"/>
    <property type="evidence" value="ECO:0007669"/>
    <property type="project" value="TreeGrafter"/>
</dbReference>
<dbReference type="InterPro" id="IPR019888">
    <property type="entry name" value="Tscrpt_reg_AsnC-like"/>
</dbReference>
<dbReference type="CDD" id="cd00090">
    <property type="entry name" value="HTH_ARSR"/>
    <property type="match status" value="1"/>
</dbReference>
<dbReference type="InterPro" id="IPR036390">
    <property type="entry name" value="WH_DNA-bd_sf"/>
</dbReference>
<dbReference type="GeneID" id="15391785"/>
<sequence length="172" mass="19849">MANINEIHADKRMVKILEGIAKGFTLEEIANYAGVSPKTAFNRIKALESRGIVLKERRTWKIDYQKAGLDTIGVLLIAIHNDIKGYKKVVEALKKLDFVENIFNLIGSNYNLLVIVRYKDLKEASKEREKFYEWLDREGIKVDSYAEFIGETLKEHKRTLFDVSQDEKISNP</sequence>
<dbReference type="OrthoDB" id="57033at2157"/>
<name>N0BJ34_9EURY</name>
<evidence type="ECO:0000313" key="2">
    <source>
        <dbReference type="Proteomes" id="UP000013307"/>
    </source>
</evidence>
<dbReference type="EMBL" id="CP005290">
    <property type="protein sequence ID" value="AGK60175.1"/>
    <property type="molecule type" value="Genomic_DNA"/>
</dbReference>
<dbReference type="PANTHER" id="PTHR30154">
    <property type="entry name" value="LEUCINE-RESPONSIVE REGULATORY PROTEIN"/>
    <property type="match status" value="1"/>
</dbReference>
<dbReference type="RefSeq" id="WP_015589774.1">
    <property type="nucleotide sequence ID" value="NC_021169.1"/>
</dbReference>
<keyword evidence="2" id="KW-1185">Reference proteome</keyword>
<evidence type="ECO:0000313" key="1">
    <source>
        <dbReference type="EMBL" id="AGK60175.1"/>
    </source>
</evidence>
<dbReference type="Gene3D" id="1.10.10.10">
    <property type="entry name" value="Winged helix-like DNA-binding domain superfamily/Winged helix DNA-binding domain"/>
    <property type="match status" value="1"/>
</dbReference>
<dbReference type="SUPFAM" id="SSF46785">
    <property type="entry name" value="Winged helix' DNA-binding domain"/>
    <property type="match status" value="2"/>
</dbReference>
<dbReference type="STRING" id="387631.Asulf_00139"/>
<dbReference type="Gene3D" id="3.30.70.920">
    <property type="match status" value="1"/>
</dbReference>
<dbReference type="HOGENOM" id="CLU_1551740_0_0_2"/>
<dbReference type="InterPro" id="IPR036388">
    <property type="entry name" value="WH-like_DNA-bd_sf"/>
</dbReference>
<dbReference type="KEGG" id="ast:Asulf_00139"/>
<dbReference type="SMART" id="SM00344">
    <property type="entry name" value="HTH_ASNC"/>
    <property type="match status" value="1"/>
</dbReference>